<dbReference type="UniPathway" id="UPA00148"/>
<dbReference type="PANTHER" id="PTHR43588">
    <property type="entry name" value="COBALT-PRECORRIN-8 METHYLMUTASE"/>
    <property type="match status" value="1"/>
</dbReference>
<dbReference type="KEGG" id="nfl:COO91_04273"/>
<keyword evidence="3" id="KW-0169">Cobalamin biosynthesis</keyword>
<evidence type="ECO:0000256" key="4">
    <source>
        <dbReference type="ARBA" id="ARBA00023235"/>
    </source>
</evidence>
<dbReference type="GO" id="GO:0006355">
    <property type="term" value="P:regulation of DNA-templated transcription"/>
    <property type="evidence" value="ECO:0007669"/>
    <property type="project" value="InterPro"/>
</dbReference>
<sequence>MNAGCLTIKELTDAVGGGLTPRMVRHYHQLGLLPQPVRSRSNYRLYTKKDVLRLQRIVALKQQGFQLNHIRNILEVEPEADTTVNLMGQLQQQYRAVMQQISQLRQTASALEGLLGRDRHCQIMQAEVLAQLKLLDVETQAGLGGLENLWSGLDAEIHTHSEAFSESLQRLLPDLSHRSEIEQHLISQLVLACGDVSLVSFVKLSRGAIAASREALSSSCQIVVDTQTVAAALDQTRLLHLGCRIETLIDNPHITTATEAEVAFWEHREWREKLQQVSKGCVLVVGYAPSVLVEVCEAIANQKIQPALVIGMPIGFSHAPAAKRQLMQQEIPFITVAGTLGGGALAATALNALVESLIDKPDCHCYLKNAVDSGEY</sequence>
<dbReference type="CDD" id="cd00592">
    <property type="entry name" value="HTH_MerR-like"/>
    <property type="match status" value="1"/>
</dbReference>
<dbReference type="GO" id="GO:0009236">
    <property type="term" value="P:cobalamin biosynthetic process"/>
    <property type="evidence" value="ECO:0007669"/>
    <property type="project" value="UniProtKB-UniPathway"/>
</dbReference>
<dbReference type="InterPro" id="IPR003722">
    <property type="entry name" value="Cbl_synth_CobH/CbiC"/>
</dbReference>
<organism evidence="6 7">
    <name type="scientific">Nostoc flagelliforme CCNUN1</name>
    <dbReference type="NCBI Taxonomy" id="2038116"/>
    <lineage>
        <taxon>Bacteria</taxon>
        <taxon>Bacillati</taxon>
        <taxon>Cyanobacteriota</taxon>
        <taxon>Cyanophyceae</taxon>
        <taxon>Nostocales</taxon>
        <taxon>Nostocaceae</taxon>
        <taxon>Nostoc</taxon>
    </lineage>
</organism>
<comment type="pathway">
    <text evidence="1">Cofactor biosynthesis; adenosylcobalamin biosynthesis.</text>
</comment>
<evidence type="ECO:0000256" key="2">
    <source>
        <dbReference type="ARBA" id="ARBA00009774"/>
    </source>
</evidence>
<dbReference type="EMBL" id="CP024785">
    <property type="protein sequence ID" value="AUB38308.1"/>
    <property type="molecule type" value="Genomic_DNA"/>
</dbReference>
<dbReference type="AlphaFoldDB" id="A0A2K8SSD0"/>
<dbReference type="GO" id="GO:0016993">
    <property type="term" value="F:precorrin-8X methylmutase activity"/>
    <property type="evidence" value="ECO:0007669"/>
    <property type="project" value="InterPro"/>
</dbReference>
<proteinExistence type="inferred from homology"/>
<evidence type="ECO:0000256" key="1">
    <source>
        <dbReference type="ARBA" id="ARBA00004953"/>
    </source>
</evidence>
<dbReference type="Proteomes" id="UP000232003">
    <property type="component" value="Chromosome"/>
</dbReference>
<gene>
    <name evidence="6" type="ORF">COO91_04273</name>
</gene>
<dbReference type="Gene3D" id="1.10.1660.10">
    <property type="match status" value="1"/>
</dbReference>
<dbReference type="RefSeq" id="WP_100899668.1">
    <property type="nucleotide sequence ID" value="NZ_CAWNNC010000001.1"/>
</dbReference>
<dbReference type="SUPFAM" id="SSF63965">
    <property type="entry name" value="Precorrin-8X methylmutase CbiC/CobH"/>
    <property type="match status" value="1"/>
</dbReference>
<dbReference type="InterPro" id="IPR036588">
    <property type="entry name" value="CobH/CbiC_sf"/>
</dbReference>
<dbReference type="SUPFAM" id="SSF46955">
    <property type="entry name" value="Putative DNA-binding domain"/>
    <property type="match status" value="1"/>
</dbReference>
<evidence type="ECO:0000259" key="5">
    <source>
        <dbReference type="PROSITE" id="PS50937"/>
    </source>
</evidence>
<accession>A0A2K8SSD0</accession>
<keyword evidence="7" id="KW-1185">Reference proteome</keyword>
<protein>
    <submittedName>
        <fullName evidence="6">CobH-cbiC, precorrin-8X/cobalt-precorrin-8 methylmutase</fullName>
    </submittedName>
</protein>
<dbReference type="Pfam" id="PF13411">
    <property type="entry name" value="MerR_1"/>
    <property type="match status" value="1"/>
</dbReference>
<comment type="similarity">
    <text evidence="2">Belongs to the CobH/CbiC family.</text>
</comment>
<evidence type="ECO:0000313" key="6">
    <source>
        <dbReference type="EMBL" id="AUB38308.1"/>
    </source>
</evidence>
<name>A0A2K8SSD0_9NOSO</name>
<reference evidence="6 7" key="1">
    <citation type="submission" date="2017-11" db="EMBL/GenBank/DDBJ databases">
        <title>Complete genome of a free-living desiccation-tolerant cyanobacterium and its photosynthetic adaptation to extreme terrestrial habitat.</title>
        <authorList>
            <person name="Shang J."/>
        </authorList>
    </citation>
    <scope>NUCLEOTIDE SEQUENCE [LARGE SCALE GENOMIC DNA]</scope>
    <source>
        <strain evidence="6 7">CCNUN1</strain>
    </source>
</reference>
<dbReference type="SMART" id="SM00422">
    <property type="entry name" value="HTH_MERR"/>
    <property type="match status" value="1"/>
</dbReference>
<dbReference type="PANTHER" id="PTHR43588:SF1">
    <property type="entry name" value="COBALT-PRECORRIN-8 METHYLMUTASE"/>
    <property type="match status" value="1"/>
</dbReference>
<dbReference type="OrthoDB" id="9780708at2"/>
<evidence type="ECO:0000313" key="7">
    <source>
        <dbReference type="Proteomes" id="UP000232003"/>
    </source>
</evidence>
<dbReference type="Gene3D" id="3.40.50.10230">
    <property type="entry name" value="Cobalamin biosynthesis CobH/CbiC, precorrin-8X methylmutase"/>
    <property type="match status" value="1"/>
</dbReference>
<evidence type="ECO:0000256" key="3">
    <source>
        <dbReference type="ARBA" id="ARBA00022573"/>
    </source>
</evidence>
<keyword evidence="4" id="KW-0413">Isomerase</keyword>
<feature type="domain" description="HTH merR-type" evidence="5">
    <location>
        <begin position="5"/>
        <end position="76"/>
    </location>
</feature>
<dbReference type="InterPro" id="IPR009061">
    <property type="entry name" value="DNA-bd_dom_put_sf"/>
</dbReference>
<dbReference type="GO" id="GO:0003677">
    <property type="term" value="F:DNA binding"/>
    <property type="evidence" value="ECO:0007669"/>
    <property type="project" value="InterPro"/>
</dbReference>
<dbReference type="PROSITE" id="PS50937">
    <property type="entry name" value="HTH_MERR_2"/>
    <property type="match status" value="1"/>
</dbReference>
<dbReference type="InterPro" id="IPR000551">
    <property type="entry name" value="MerR-type_HTH_dom"/>
</dbReference>
<dbReference type="Pfam" id="PF02570">
    <property type="entry name" value="CbiC"/>
    <property type="match status" value="1"/>
</dbReference>